<feature type="transmembrane region" description="Helical" evidence="6">
    <location>
        <begin position="485"/>
        <end position="507"/>
    </location>
</feature>
<proteinExistence type="inferred from homology"/>
<keyword evidence="8" id="KW-1185">Reference proteome</keyword>
<evidence type="ECO:0000313" key="8">
    <source>
        <dbReference type="Proteomes" id="UP000438914"/>
    </source>
</evidence>
<protein>
    <recommendedName>
        <fullName evidence="6">Phosphate transporter</fullName>
    </recommendedName>
</protein>
<keyword evidence="6" id="KW-0592">Phosphate transport</keyword>
<evidence type="ECO:0000256" key="5">
    <source>
        <dbReference type="ARBA" id="ARBA00023136"/>
    </source>
</evidence>
<evidence type="ECO:0000256" key="1">
    <source>
        <dbReference type="ARBA" id="ARBA00004141"/>
    </source>
</evidence>
<dbReference type="Pfam" id="PF01384">
    <property type="entry name" value="PHO4"/>
    <property type="match status" value="1"/>
</dbReference>
<dbReference type="RefSeq" id="WP_154534211.1">
    <property type="nucleotide sequence ID" value="NZ_VUNG01000018.1"/>
</dbReference>
<dbReference type="PANTHER" id="PTHR11101">
    <property type="entry name" value="PHOSPHATE TRANSPORTER"/>
    <property type="match status" value="1"/>
</dbReference>
<feature type="transmembrane region" description="Helical" evidence="6">
    <location>
        <begin position="455"/>
        <end position="479"/>
    </location>
</feature>
<sequence length="750" mass="84266">METIYLCIVIFLLCLAVFDLFVGVSNDAVNFLQSAVGARVATFRTVLIIASIAVVLGAVLSSGMMDIARHGIMMPARYSFHEVMTVFLAVMVTDVIILDVFNSLGMPTSTTVSLVFELLGGAFMISTLKIMGDPSLDYGILLNSDKALSVIIAIFVSVAISFVVGMIVMWISRVVFTFNYKKHSRYAIAIFGGISFTVLAYFIFMKGVGNSPYVSESVRDYINSNINLLLIYTFIGSTIVMEVLHLCRVDIFKFVVLMGTFGLAMAFAGNDLVNFIGVPLAGLASYQDYAANAHGAGVDTFMMKSLMESAKTPPFYLMAAGIIMIVAMGTSKKAQNVIKTSVDLARQDEGDEMFGSSKAARAIVRFCQWGVESVAHIFPASLRNWINSRFNANEVELVDDKAAFDVVRAAVNLVIASMLITFGTNHKLPLSTTYVTFMVAMGSSLADRAWSRESAVFRVTGVLSVIGGWFITAGVAFITCSLVALTMWYGGIVLQVGFMILVIYLLWHSNQQYKKKKEQEAKDEDSFRLMMRTRDPELVWDMLQKRVSSTQCNMNHYALDMFNKIMDGFTGQNARELGRCRKSLHKEQDNLKKYRRQEMLGLKKSPQDIAIERNTWFHLGANSDQQFIYCLRRMLEPVREHVDNNFNPIPEEYIHEFQPVRQKVNDLMHMTQEMISNGKYDDYRDILSEADLCRDELSTLRKGLIDHIQQSTGTQMLQVSLVYLNILQETDEFLNIMRHQLRAAKKFIEN</sequence>
<name>A0A7K0KFB0_9BACT</name>
<organism evidence="7 8">
    <name type="scientific">Hallella mizrahii</name>
    <dbReference type="NCBI Taxonomy" id="2606637"/>
    <lineage>
        <taxon>Bacteria</taxon>
        <taxon>Pseudomonadati</taxon>
        <taxon>Bacteroidota</taxon>
        <taxon>Bacteroidia</taxon>
        <taxon>Bacteroidales</taxon>
        <taxon>Prevotellaceae</taxon>
        <taxon>Hallella</taxon>
    </lineage>
</organism>
<gene>
    <name evidence="7" type="ORF">FYJ73_08080</name>
</gene>
<feature type="transmembrane region" description="Helical" evidence="6">
    <location>
        <begin position="251"/>
        <end position="269"/>
    </location>
</feature>
<comment type="caution">
    <text evidence="7">The sequence shown here is derived from an EMBL/GenBank/DDBJ whole genome shotgun (WGS) entry which is preliminary data.</text>
</comment>
<evidence type="ECO:0000256" key="4">
    <source>
        <dbReference type="ARBA" id="ARBA00022989"/>
    </source>
</evidence>
<feature type="transmembrane region" description="Helical" evidence="6">
    <location>
        <begin position="41"/>
        <end position="63"/>
    </location>
</feature>
<keyword evidence="3 6" id="KW-0812">Transmembrane</keyword>
<keyword evidence="2 6" id="KW-0813">Transport</keyword>
<dbReference type="GO" id="GO:0005315">
    <property type="term" value="F:phosphate transmembrane transporter activity"/>
    <property type="evidence" value="ECO:0007669"/>
    <property type="project" value="InterPro"/>
</dbReference>
<dbReference type="Proteomes" id="UP000438914">
    <property type="component" value="Unassembled WGS sequence"/>
</dbReference>
<evidence type="ECO:0000313" key="7">
    <source>
        <dbReference type="EMBL" id="MST84626.1"/>
    </source>
</evidence>
<dbReference type="AlphaFoldDB" id="A0A7K0KFB0"/>
<keyword evidence="4 6" id="KW-1133">Transmembrane helix</keyword>
<comment type="subcellular location">
    <subcellularLocation>
        <location evidence="1 6">Membrane</location>
        <topology evidence="1 6">Multi-pass membrane protein</topology>
    </subcellularLocation>
</comment>
<dbReference type="GO" id="GO:0016020">
    <property type="term" value="C:membrane"/>
    <property type="evidence" value="ECO:0007669"/>
    <property type="project" value="UniProtKB-SubCell"/>
</dbReference>
<feature type="transmembrane region" description="Helical" evidence="6">
    <location>
        <begin position="313"/>
        <end position="331"/>
    </location>
</feature>
<evidence type="ECO:0000256" key="6">
    <source>
        <dbReference type="RuleBase" id="RU363058"/>
    </source>
</evidence>
<feature type="transmembrane region" description="Helical" evidence="6">
    <location>
        <begin position="184"/>
        <end position="204"/>
    </location>
</feature>
<dbReference type="GO" id="GO:0035435">
    <property type="term" value="P:phosphate ion transmembrane transport"/>
    <property type="evidence" value="ECO:0007669"/>
    <property type="project" value="TreeGrafter"/>
</dbReference>
<dbReference type="EMBL" id="VUNG01000018">
    <property type="protein sequence ID" value="MST84626.1"/>
    <property type="molecule type" value="Genomic_DNA"/>
</dbReference>
<evidence type="ECO:0000256" key="2">
    <source>
        <dbReference type="ARBA" id="ARBA00022448"/>
    </source>
</evidence>
<evidence type="ECO:0000256" key="3">
    <source>
        <dbReference type="ARBA" id="ARBA00022692"/>
    </source>
</evidence>
<feature type="transmembrane region" description="Helical" evidence="6">
    <location>
        <begin position="83"/>
        <end position="101"/>
    </location>
</feature>
<dbReference type="PANTHER" id="PTHR11101:SF16">
    <property type="entry name" value="PHOSPHATE TRANSPORTER"/>
    <property type="match status" value="1"/>
</dbReference>
<feature type="transmembrane region" description="Helical" evidence="6">
    <location>
        <begin position="113"/>
        <end position="131"/>
    </location>
</feature>
<feature type="transmembrane region" description="Helical" evidence="6">
    <location>
        <begin position="224"/>
        <end position="244"/>
    </location>
</feature>
<reference evidence="7 8" key="1">
    <citation type="submission" date="2019-08" db="EMBL/GenBank/DDBJ databases">
        <title>In-depth cultivation of the pig gut microbiome towards novel bacterial diversity and tailored functional studies.</title>
        <authorList>
            <person name="Wylensek D."/>
            <person name="Hitch T.C.A."/>
            <person name="Clavel T."/>
        </authorList>
    </citation>
    <scope>NUCLEOTIDE SEQUENCE [LARGE SCALE GENOMIC DNA]</scope>
    <source>
        <strain evidence="7 8">LKV-178-WT-2A</strain>
    </source>
</reference>
<accession>A0A7K0KFB0</accession>
<feature type="transmembrane region" description="Helical" evidence="6">
    <location>
        <begin position="151"/>
        <end position="172"/>
    </location>
</feature>
<comment type="similarity">
    <text evidence="6">Belongs to the inorganic phosphate transporter (PiT) (TC 2.A.20) family.</text>
</comment>
<feature type="transmembrane region" description="Helical" evidence="6">
    <location>
        <begin position="6"/>
        <end position="29"/>
    </location>
</feature>
<keyword evidence="5 6" id="KW-0472">Membrane</keyword>
<dbReference type="InterPro" id="IPR001204">
    <property type="entry name" value="Phos_transporter"/>
</dbReference>